<dbReference type="InterPro" id="IPR029039">
    <property type="entry name" value="Flavoprotein-like_sf"/>
</dbReference>
<evidence type="ECO:0000313" key="1">
    <source>
        <dbReference type="EMBL" id="QEN05858.1"/>
    </source>
</evidence>
<dbReference type="Proteomes" id="UP000323824">
    <property type="component" value="Chromosome"/>
</dbReference>
<protein>
    <recommendedName>
        <fullName evidence="3">Flavodoxin-like domain-containing protein</fullName>
    </recommendedName>
</protein>
<dbReference type="RefSeq" id="WP_149569092.1">
    <property type="nucleotide sequence ID" value="NZ_CP035807.1"/>
</dbReference>
<dbReference type="OrthoDB" id="360817at2"/>
<reference evidence="1 2" key="2">
    <citation type="submission" date="2019-09" db="EMBL/GenBank/DDBJ databases">
        <title>Complete Genome Sequence and Methylome Analysis of free living Spirochaetas.</title>
        <authorList>
            <person name="Leshcheva N."/>
            <person name="Mikheeva N."/>
        </authorList>
    </citation>
    <scope>NUCLEOTIDE SEQUENCE [LARGE SCALE GENOMIC DNA]</scope>
    <source>
        <strain evidence="1 2">P</strain>
    </source>
</reference>
<accession>A0A5C1QEP6</accession>
<evidence type="ECO:0000313" key="2">
    <source>
        <dbReference type="Proteomes" id="UP000323824"/>
    </source>
</evidence>
<gene>
    <name evidence="1" type="ORF">EW093_14490</name>
</gene>
<dbReference type="EMBL" id="CP035807">
    <property type="protein sequence ID" value="QEN05858.1"/>
    <property type="molecule type" value="Genomic_DNA"/>
</dbReference>
<organism evidence="1 2">
    <name type="scientific">Thiospirochaeta perfilievii</name>
    <dbReference type="NCBI Taxonomy" id="252967"/>
    <lineage>
        <taxon>Bacteria</taxon>
        <taxon>Pseudomonadati</taxon>
        <taxon>Spirochaetota</taxon>
        <taxon>Spirochaetia</taxon>
        <taxon>Spirochaetales</taxon>
        <taxon>Spirochaetaceae</taxon>
        <taxon>Thiospirochaeta</taxon>
    </lineage>
</organism>
<dbReference type="SUPFAM" id="SSF52218">
    <property type="entry name" value="Flavoproteins"/>
    <property type="match status" value="1"/>
</dbReference>
<keyword evidence="2" id="KW-1185">Reference proteome</keyword>
<reference evidence="1 2" key="1">
    <citation type="submission" date="2019-02" db="EMBL/GenBank/DDBJ databases">
        <authorList>
            <person name="Fomenkov A."/>
            <person name="Dubinina G."/>
            <person name="Grabovich M."/>
            <person name="Vincze T."/>
            <person name="Roberts R.J."/>
        </authorList>
    </citation>
    <scope>NUCLEOTIDE SEQUENCE [LARGE SCALE GENOMIC DNA]</scope>
    <source>
        <strain evidence="1 2">P</strain>
    </source>
</reference>
<dbReference type="AlphaFoldDB" id="A0A5C1QEP6"/>
<evidence type="ECO:0008006" key="3">
    <source>
        <dbReference type="Google" id="ProtNLM"/>
    </source>
</evidence>
<sequence length="136" mass="15049">MRICIAYSSTKNKKIEDYARSLAKGIEDKNSAVIDLINIDKESDKRLTGYNYIIIGSSKSSFFGSKVDKPILHFLKNCGFITGKHTFVYTTSGFGSHKYLASFMKAVESEGVLLKNSATISSNDEARVIGSKLHIK</sequence>
<name>A0A5C1QEP6_9SPIO</name>
<proteinExistence type="predicted"/>
<dbReference type="KEGG" id="sper:EW093_14490"/>
<dbReference type="Gene3D" id="3.40.50.360">
    <property type="match status" value="1"/>
</dbReference>